<reference evidence="1 2" key="1">
    <citation type="submission" date="2007-10" db="EMBL/GenBank/DDBJ databases">
        <title>Complete sequence of Caldivirga maquilingensis IC-167.</title>
        <authorList>
            <consortium name="US DOE Joint Genome Institute"/>
            <person name="Copeland A."/>
            <person name="Lucas S."/>
            <person name="Lapidus A."/>
            <person name="Barry K."/>
            <person name="Glavina del Rio T."/>
            <person name="Dalin E."/>
            <person name="Tice H."/>
            <person name="Pitluck S."/>
            <person name="Saunders E."/>
            <person name="Brettin T."/>
            <person name="Bruce D."/>
            <person name="Detter J.C."/>
            <person name="Han C."/>
            <person name="Schmutz J."/>
            <person name="Larimer F."/>
            <person name="Land M."/>
            <person name="Hauser L."/>
            <person name="Kyrpides N."/>
            <person name="Ivanova N."/>
            <person name="Biddle J.F."/>
            <person name="Zhang Z."/>
            <person name="Fitz-Gibbon S.T."/>
            <person name="Lowe T.M."/>
            <person name="Saltikov C."/>
            <person name="House C.H."/>
            <person name="Richardson P."/>
        </authorList>
    </citation>
    <scope>NUCLEOTIDE SEQUENCE [LARGE SCALE GENOMIC DNA]</scope>
    <source>
        <strain evidence="2">ATCC 700844 / DSM 13496 / JCM 10307 / IC-167</strain>
    </source>
</reference>
<organism evidence="1 2">
    <name type="scientific">Caldivirga maquilingensis (strain ATCC 700844 / DSM 13496 / JCM 10307 / IC-167)</name>
    <dbReference type="NCBI Taxonomy" id="397948"/>
    <lineage>
        <taxon>Archaea</taxon>
        <taxon>Thermoproteota</taxon>
        <taxon>Thermoprotei</taxon>
        <taxon>Thermoproteales</taxon>
        <taxon>Thermoproteaceae</taxon>
        <taxon>Caldivirga</taxon>
    </lineage>
</organism>
<evidence type="ECO:0000313" key="2">
    <source>
        <dbReference type="Proteomes" id="UP000001137"/>
    </source>
</evidence>
<evidence type="ECO:0000313" key="1">
    <source>
        <dbReference type="EMBL" id="ABW02104.1"/>
    </source>
</evidence>
<dbReference type="KEGG" id="cma:Cmaq_1277"/>
<dbReference type="RefSeq" id="WP_012186323.1">
    <property type="nucleotide sequence ID" value="NC_009954.1"/>
</dbReference>
<protein>
    <submittedName>
        <fullName evidence="1">Uncharacterized protein</fullName>
    </submittedName>
</protein>
<sequence length="146" mass="16523">MINGVITLTRSRRFRSVDFNINGILVSGMMIGKAYSGLIAVKGSLGVLSSDEARELVQHWDKVTNLIIRVTGSNFYTFSGPFQANVNTIKFNVYFDVFKNVEVTITPNYLQLTLPDSRRRFRSRGELLSRLVKSTLNILSKYTEAH</sequence>
<dbReference type="HOGENOM" id="CLU_1773058_0_0_2"/>
<dbReference type="Proteomes" id="UP000001137">
    <property type="component" value="Chromosome"/>
</dbReference>
<dbReference type="STRING" id="397948.Cmaq_1277"/>
<gene>
    <name evidence="1" type="ordered locus">Cmaq_1277</name>
</gene>
<name>A8ME98_CALMQ</name>
<accession>A8ME98</accession>
<dbReference type="EMBL" id="CP000852">
    <property type="protein sequence ID" value="ABW02104.1"/>
    <property type="molecule type" value="Genomic_DNA"/>
</dbReference>
<dbReference type="GeneID" id="5708677"/>
<keyword evidence="2" id="KW-1185">Reference proteome</keyword>
<proteinExistence type="predicted"/>
<dbReference type="OrthoDB" id="378379at2157"/>
<dbReference type="eggNOG" id="arCOG05699">
    <property type="taxonomic scope" value="Archaea"/>
</dbReference>
<dbReference type="AlphaFoldDB" id="A8ME98"/>